<dbReference type="Pfam" id="PF25231">
    <property type="entry name" value="DUF7847"/>
    <property type="match status" value="1"/>
</dbReference>
<proteinExistence type="predicted"/>
<reference evidence="4 5" key="1">
    <citation type="submission" date="2021-05" db="EMBL/GenBank/DDBJ databases">
        <title>Kineosporia and Streptomyces sp. nov. two new marine actinobacteria isolated from Coral.</title>
        <authorList>
            <person name="Buangrab K."/>
            <person name="Sutthacheep M."/>
            <person name="Yeemin T."/>
            <person name="Harunari E."/>
            <person name="Igarashi Y."/>
            <person name="Kanchanasin P."/>
            <person name="Tanasupawat S."/>
            <person name="Phongsopitanun W."/>
        </authorList>
    </citation>
    <scope>NUCLEOTIDE SEQUENCE [LARGE SCALE GENOMIC DNA]</scope>
    <source>
        <strain evidence="4 5">J2-2</strain>
    </source>
</reference>
<feature type="compositionally biased region" description="Low complexity" evidence="1">
    <location>
        <begin position="100"/>
        <end position="114"/>
    </location>
</feature>
<evidence type="ECO:0000256" key="1">
    <source>
        <dbReference type="SAM" id="MobiDB-lite"/>
    </source>
</evidence>
<accession>A0ABS5THH8</accession>
<dbReference type="InterPro" id="IPR057169">
    <property type="entry name" value="DUF7847"/>
</dbReference>
<feature type="transmembrane region" description="Helical" evidence="2">
    <location>
        <begin position="287"/>
        <end position="315"/>
    </location>
</feature>
<gene>
    <name evidence="4" type="ORF">KIH74_15355</name>
</gene>
<dbReference type="Proteomes" id="UP001197247">
    <property type="component" value="Unassembled WGS sequence"/>
</dbReference>
<feature type="transmembrane region" description="Helical" evidence="2">
    <location>
        <begin position="184"/>
        <end position="205"/>
    </location>
</feature>
<keyword evidence="2" id="KW-0812">Transmembrane</keyword>
<evidence type="ECO:0000313" key="4">
    <source>
        <dbReference type="EMBL" id="MBT0770318.1"/>
    </source>
</evidence>
<feature type="transmembrane region" description="Helical" evidence="2">
    <location>
        <begin position="428"/>
        <end position="450"/>
    </location>
</feature>
<protein>
    <recommendedName>
        <fullName evidence="3">DUF7847 domain-containing protein</fullName>
    </recommendedName>
</protein>
<feature type="domain" description="DUF7847" evidence="3">
    <location>
        <begin position="164"/>
        <end position="442"/>
    </location>
</feature>
<evidence type="ECO:0000256" key="2">
    <source>
        <dbReference type="SAM" id="Phobius"/>
    </source>
</evidence>
<sequence>MSEQPGGWAVPGGDPDRRPGPPPEGSPAEPQQGTTNSPGSPSGQQPPAGWGQQPGWNGQGQGQPGYAPPPGAPDWSGGGPGGNTQQPWAWGSPQQPPAPGGQQQPGGWNAPQQNGWGGGWGQAPHQGGWGAPPPSGGWGSPTPGQPGWQRGMGRGAGIIPLRPLSIGEIFDGSIRAIRSNPRTMVGFSALVGAVITLLGTVPQAIALNTFANSPLGTGETVETFDTADLAELISAGGLSVLVGLVQSLLSTTIITGLLIVAVGAAVRGEALAPGELWRRARGRMWAVLGLALLLLVLAPLIVLLGMVPGGLMLWLLPDNPVAGVIVLIVGTLLGTLVYMALYLGFWTLGAPALLLENLGVLGALRRSAQLVRGSFWRVLGISVLTAVIAYVVRQIFSVPFSLIGTLLAEVADFTGLSGAVVQLLISDIGTILAGAVVYPFSAGAVALLYLDLRMRREGLDVDVLRSEQPR</sequence>
<keyword evidence="5" id="KW-1185">Reference proteome</keyword>
<dbReference type="EMBL" id="JAHBAY010000006">
    <property type="protein sequence ID" value="MBT0770318.1"/>
    <property type="molecule type" value="Genomic_DNA"/>
</dbReference>
<feature type="compositionally biased region" description="Low complexity" evidence="1">
    <location>
        <begin position="140"/>
        <end position="149"/>
    </location>
</feature>
<feature type="transmembrane region" description="Helical" evidence="2">
    <location>
        <begin position="321"/>
        <end position="354"/>
    </location>
</feature>
<feature type="transmembrane region" description="Helical" evidence="2">
    <location>
        <begin position="375"/>
        <end position="396"/>
    </location>
</feature>
<keyword evidence="2" id="KW-1133">Transmembrane helix</keyword>
<comment type="caution">
    <text evidence="4">The sequence shown here is derived from an EMBL/GenBank/DDBJ whole genome shotgun (WGS) entry which is preliminary data.</text>
</comment>
<feature type="region of interest" description="Disordered" evidence="1">
    <location>
        <begin position="1"/>
        <end position="154"/>
    </location>
</feature>
<feature type="transmembrane region" description="Helical" evidence="2">
    <location>
        <begin position="244"/>
        <end position="266"/>
    </location>
</feature>
<evidence type="ECO:0000259" key="3">
    <source>
        <dbReference type="Pfam" id="PF25231"/>
    </source>
</evidence>
<feature type="compositionally biased region" description="Low complexity" evidence="1">
    <location>
        <begin position="26"/>
        <end position="56"/>
    </location>
</feature>
<name>A0ABS5THH8_9ACTN</name>
<evidence type="ECO:0000313" key="5">
    <source>
        <dbReference type="Proteomes" id="UP001197247"/>
    </source>
</evidence>
<dbReference type="RefSeq" id="WP_214156618.1">
    <property type="nucleotide sequence ID" value="NZ_JAHBAY010000006.1"/>
</dbReference>
<keyword evidence="2" id="KW-0472">Membrane</keyword>
<organism evidence="4 5">
    <name type="scientific">Kineosporia corallincola</name>
    <dbReference type="NCBI Taxonomy" id="2835133"/>
    <lineage>
        <taxon>Bacteria</taxon>
        <taxon>Bacillati</taxon>
        <taxon>Actinomycetota</taxon>
        <taxon>Actinomycetes</taxon>
        <taxon>Kineosporiales</taxon>
        <taxon>Kineosporiaceae</taxon>
        <taxon>Kineosporia</taxon>
    </lineage>
</organism>